<dbReference type="PANTHER" id="PTHR30151">
    <property type="entry name" value="ALKANE SULFONATE ABC TRANSPORTER-RELATED, MEMBRANE SUBUNIT"/>
    <property type="match status" value="1"/>
</dbReference>
<evidence type="ECO:0000256" key="1">
    <source>
        <dbReference type="ARBA" id="ARBA00004651"/>
    </source>
</evidence>
<evidence type="ECO:0000256" key="7">
    <source>
        <dbReference type="SAM" id="Phobius"/>
    </source>
</evidence>
<dbReference type="Gene3D" id="1.10.3720.10">
    <property type="entry name" value="MetI-like"/>
    <property type="match status" value="1"/>
</dbReference>
<comment type="subcellular location">
    <subcellularLocation>
        <location evidence="1">Cell membrane</location>
        <topology evidence="1">Multi-pass membrane protein</topology>
    </subcellularLocation>
</comment>
<dbReference type="SUPFAM" id="SSF161098">
    <property type="entry name" value="MetI-like"/>
    <property type="match status" value="1"/>
</dbReference>
<feature type="transmembrane region" description="Helical" evidence="7">
    <location>
        <begin position="7"/>
        <end position="28"/>
    </location>
</feature>
<dbReference type="GO" id="GO:0055085">
    <property type="term" value="P:transmembrane transport"/>
    <property type="evidence" value="ECO:0007669"/>
    <property type="project" value="InterPro"/>
</dbReference>
<dbReference type="Pfam" id="PF00528">
    <property type="entry name" value="BPD_transp_1"/>
    <property type="match status" value="1"/>
</dbReference>
<evidence type="ECO:0000313" key="9">
    <source>
        <dbReference type="EMBL" id="CAB4816386.1"/>
    </source>
</evidence>
<feature type="transmembrane region" description="Helical" evidence="7">
    <location>
        <begin position="223"/>
        <end position="247"/>
    </location>
</feature>
<gene>
    <name evidence="9" type="ORF">UFOPK3139_00383</name>
</gene>
<dbReference type="AlphaFoldDB" id="A0A6J6Z9Z2"/>
<name>A0A6J6Z9Z2_9ZZZZ</name>
<evidence type="ECO:0000256" key="3">
    <source>
        <dbReference type="ARBA" id="ARBA00022475"/>
    </source>
</evidence>
<keyword evidence="2" id="KW-0813">Transport</keyword>
<keyword evidence="3" id="KW-1003">Cell membrane</keyword>
<keyword evidence="4 7" id="KW-0812">Transmembrane</keyword>
<proteinExistence type="predicted"/>
<evidence type="ECO:0000259" key="8">
    <source>
        <dbReference type="PROSITE" id="PS50928"/>
    </source>
</evidence>
<dbReference type="CDD" id="cd06261">
    <property type="entry name" value="TM_PBP2"/>
    <property type="match status" value="1"/>
</dbReference>
<feature type="domain" description="ABC transmembrane type-1" evidence="8">
    <location>
        <begin position="54"/>
        <end position="244"/>
    </location>
</feature>
<protein>
    <submittedName>
        <fullName evidence="9">Unannotated protein</fullName>
    </submittedName>
</protein>
<keyword evidence="5 7" id="KW-1133">Transmembrane helix</keyword>
<accession>A0A6J6Z9Z2</accession>
<dbReference type="InterPro" id="IPR000515">
    <property type="entry name" value="MetI-like"/>
</dbReference>
<organism evidence="9">
    <name type="scientific">freshwater metagenome</name>
    <dbReference type="NCBI Taxonomy" id="449393"/>
    <lineage>
        <taxon>unclassified sequences</taxon>
        <taxon>metagenomes</taxon>
        <taxon>ecological metagenomes</taxon>
    </lineage>
</organism>
<keyword evidence="6 7" id="KW-0472">Membrane</keyword>
<sequence length="256" mass="27939">MTRQRILAMFWPVLFGAVFLGLWETFVVTRDIKPYLLPKPSAIWGQFHGNFTLIRKSTRVTATNAFIGLFLGVAGGALVALVANRFRLLRELVMPLAISVAAVPIIVLVAIFNNLFSITSEVPRRLMVTLIVFFVVFLNVSKGLTQSDPTQLELMRSYGASQSTIIRKVRVPNALAYLFIALRQVAPLAVVTAFVSEYFGGTQDGLGARITQSIASSRDAAGWAYVLAACILGLVFFGVAIAIECAAAPRRSRQLS</sequence>
<dbReference type="PANTHER" id="PTHR30151:SF0">
    <property type="entry name" value="ABC TRANSPORTER PERMEASE PROTEIN MJ0413-RELATED"/>
    <property type="match status" value="1"/>
</dbReference>
<feature type="transmembrane region" description="Helical" evidence="7">
    <location>
        <begin position="122"/>
        <end position="140"/>
    </location>
</feature>
<feature type="transmembrane region" description="Helical" evidence="7">
    <location>
        <begin position="65"/>
        <end position="84"/>
    </location>
</feature>
<feature type="transmembrane region" description="Helical" evidence="7">
    <location>
        <begin position="174"/>
        <end position="195"/>
    </location>
</feature>
<evidence type="ECO:0000256" key="2">
    <source>
        <dbReference type="ARBA" id="ARBA00022448"/>
    </source>
</evidence>
<feature type="transmembrane region" description="Helical" evidence="7">
    <location>
        <begin position="96"/>
        <end position="116"/>
    </location>
</feature>
<evidence type="ECO:0000256" key="5">
    <source>
        <dbReference type="ARBA" id="ARBA00022989"/>
    </source>
</evidence>
<dbReference type="GO" id="GO:0005886">
    <property type="term" value="C:plasma membrane"/>
    <property type="evidence" value="ECO:0007669"/>
    <property type="project" value="UniProtKB-SubCell"/>
</dbReference>
<evidence type="ECO:0000256" key="4">
    <source>
        <dbReference type="ARBA" id="ARBA00022692"/>
    </source>
</evidence>
<reference evidence="9" key="1">
    <citation type="submission" date="2020-05" db="EMBL/GenBank/DDBJ databases">
        <authorList>
            <person name="Chiriac C."/>
            <person name="Salcher M."/>
            <person name="Ghai R."/>
            <person name="Kavagutti S V."/>
        </authorList>
    </citation>
    <scope>NUCLEOTIDE SEQUENCE</scope>
</reference>
<dbReference type="EMBL" id="CAFABA010000009">
    <property type="protein sequence ID" value="CAB4816386.1"/>
    <property type="molecule type" value="Genomic_DNA"/>
</dbReference>
<evidence type="ECO:0000256" key="6">
    <source>
        <dbReference type="ARBA" id="ARBA00023136"/>
    </source>
</evidence>
<dbReference type="PROSITE" id="PS50928">
    <property type="entry name" value="ABC_TM1"/>
    <property type="match status" value="1"/>
</dbReference>
<dbReference type="InterPro" id="IPR035906">
    <property type="entry name" value="MetI-like_sf"/>
</dbReference>